<feature type="domain" description="HTH tetR-type" evidence="4">
    <location>
        <begin position="85"/>
        <end position="145"/>
    </location>
</feature>
<dbReference type="Pfam" id="PF17920">
    <property type="entry name" value="TetR_C_16"/>
    <property type="match status" value="1"/>
</dbReference>
<dbReference type="InterPro" id="IPR009057">
    <property type="entry name" value="Homeodomain-like_sf"/>
</dbReference>
<keyword evidence="1 2" id="KW-0238">DNA-binding</keyword>
<reference evidence="5" key="1">
    <citation type="journal article" date="2014" name="Int. J. Syst. Evol. Microbiol.">
        <title>Complete genome sequence of Corynebacterium casei LMG S-19264T (=DSM 44701T), isolated from a smear-ripened cheese.</title>
        <authorList>
            <consortium name="US DOE Joint Genome Institute (JGI-PGF)"/>
            <person name="Walter F."/>
            <person name="Albersmeier A."/>
            <person name="Kalinowski J."/>
            <person name="Ruckert C."/>
        </authorList>
    </citation>
    <scope>NUCLEOTIDE SEQUENCE</scope>
    <source>
        <strain evidence="5">CGMCC 4.5737</strain>
    </source>
</reference>
<dbReference type="EMBL" id="BMMK01000002">
    <property type="protein sequence ID" value="GGM37318.1"/>
    <property type="molecule type" value="Genomic_DNA"/>
</dbReference>
<dbReference type="GO" id="GO:0003700">
    <property type="term" value="F:DNA-binding transcription factor activity"/>
    <property type="evidence" value="ECO:0007669"/>
    <property type="project" value="TreeGrafter"/>
</dbReference>
<accession>A0A8J3FTU7</accession>
<evidence type="ECO:0000313" key="5">
    <source>
        <dbReference type="EMBL" id="GGM37318.1"/>
    </source>
</evidence>
<dbReference type="InterPro" id="IPR050109">
    <property type="entry name" value="HTH-type_TetR-like_transc_reg"/>
</dbReference>
<name>A0A8J3FTU7_9PSEU</name>
<keyword evidence="6" id="KW-1185">Reference proteome</keyword>
<dbReference type="GO" id="GO:0000976">
    <property type="term" value="F:transcription cis-regulatory region binding"/>
    <property type="evidence" value="ECO:0007669"/>
    <property type="project" value="TreeGrafter"/>
</dbReference>
<reference evidence="5" key="2">
    <citation type="submission" date="2020-09" db="EMBL/GenBank/DDBJ databases">
        <authorList>
            <person name="Sun Q."/>
            <person name="Zhou Y."/>
        </authorList>
    </citation>
    <scope>NUCLEOTIDE SEQUENCE</scope>
    <source>
        <strain evidence="5">CGMCC 4.5737</strain>
    </source>
</reference>
<dbReference type="InterPro" id="IPR001647">
    <property type="entry name" value="HTH_TetR"/>
</dbReference>
<evidence type="ECO:0000256" key="2">
    <source>
        <dbReference type="PROSITE-ProRule" id="PRU00335"/>
    </source>
</evidence>
<comment type="caution">
    <text evidence="5">The sequence shown here is derived from an EMBL/GenBank/DDBJ whole genome shotgun (WGS) entry which is preliminary data.</text>
</comment>
<proteinExistence type="predicted"/>
<dbReference type="PANTHER" id="PTHR30055:SF235">
    <property type="entry name" value="TRANSCRIPTIONAL REGULATORY PROTEIN"/>
    <property type="match status" value="1"/>
</dbReference>
<dbReference type="PROSITE" id="PS50977">
    <property type="entry name" value="HTH_TETR_2"/>
    <property type="match status" value="1"/>
</dbReference>
<feature type="region of interest" description="Disordered" evidence="3">
    <location>
        <begin position="25"/>
        <end position="87"/>
    </location>
</feature>
<evidence type="ECO:0000256" key="1">
    <source>
        <dbReference type="ARBA" id="ARBA00023125"/>
    </source>
</evidence>
<dbReference type="Gene3D" id="1.10.357.10">
    <property type="entry name" value="Tetracycline Repressor, domain 2"/>
    <property type="match status" value="1"/>
</dbReference>
<dbReference type="Pfam" id="PF00440">
    <property type="entry name" value="TetR_N"/>
    <property type="match status" value="1"/>
</dbReference>
<evidence type="ECO:0000259" key="4">
    <source>
        <dbReference type="PROSITE" id="PS50977"/>
    </source>
</evidence>
<gene>
    <name evidence="5" type="ORF">GCM10012275_05510</name>
</gene>
<protein>
    <submittedName>
        <fullName evidence="5">TetR family transcriptional regulator</fullName>
    </submittedName>
</protein>
<evidence type="ECO:0000313" key="6">
    <source>
        <dbReference type="Proteomes" id="UP000637578"/>
    </source>
</evidence>
<dbReference type="SUPFAM" id="SSF48498">
    <property type="entry name" value="Tetracyclin repressor-like, C-terminal domain"/>
    <property type="match status" value="1"/>
</dbReference>
<dbReference type="Gene3D" id="1.10.10.60">
    <property type="entry name" value="Homeodomain-like"/>
    <property type="match status" value="1"/>
</dbReference>
<evidence type="ECO:0000256" key="3">
    <source>
        <dbReference type="SAM" id="MobiDB-lite"/>
    </source>
</evidence>
<dbReference type="Proteomes" id="UP000637578">
    <property type="component" value="Unassembled WGS sequence"/>
</dbReference>
<dbReference type="InterPro" id="IPR041678">
    <property type="entry name" value="TetR_C_16"/>
</dbReference>
<dbReference type="InterPro" id="IPR036271">
    <property type="entry name" value="Tet_transcr_reg_TetR-rel_C_sf"/>
</dbReference>
<feature type="DNA-binding region" description="H-T-H motif" evidence="2">
    <location>
        <begin position="108"/>
        <end position="127"/>
    </location>
</feature>
<dbReference type="PRINTS" id="PR00455">
    <property type="entry name" value="HTHTETR"/>
</dbReference>
<sequence>MVRWLALALRATYLTSDDVDVARRLEHGDSPIQGHSATDDRGNGADAAPVADTHGHGTAGEDVPTGDESGGTARRRRRGRRPAGEDTRTALLEAARAEFIAQGYDGATVRVIARRAGVDPAMVNHWFGGKQGLFAASVIQLPITPDEIVRRLLDGPPETVGERMVRNFLAVWDATGGGQFTALVRSVTSMDLAAQALRDIFVQTVFGRVVAAVAPDQHELRATLCASQIIGLGMARYVVRLEPLASADVDTLVRTMAPNLQRYMSGELD</sequence>
<dbReference type="AlphaFoldDB" id="A0A8J3FTU7"/>
<dbReference type="PANTHER" id="PTHR30055">
    <property type="entry name" value="HTH-TYPE TRANSCRIPTIONAL REGULATOR RUTR"/>
    <property type="match status" value="1"/>
</dbReference>
<organism evidence="5 6">
    <name type="scientific">Longimycelium tulufanense</name>
    <dbReference type="NCBI Taxonomy" id="907463"/>
    <lineage>
        <taxon>Bacteria</taxon>
        <taxon>Bacillati</taxon>
        <taxon>Actinomycetota</taxon>
        <taxon>Actinomycetes</taxon>
        <taxon>Pseudonocardiales</taxon>
        <taxon>Pseudonocardiaceae</taxon>
        <taxon>Longimycelium</taxon>
    </lineage>
</organism>
<dbReference type="SUPFAM" id="SSF46689">
    <property type="entry name" value="Homeodomain-like"/>
    <property type="match status" value="1"/>
</dbReference>